<protein>
    <recommendedName>
        <fullName evidence="2">Retrovirus-related Pol polyprotein from transposon TNT 1-94</fullName>
    </recommendedName>
</protein>
<name>A5ATG5_VITVI</name>
<evidence type="ECO:0000313" key="1">
    <source>
        <dbReference type="EMBL" id="CAN64893.1"/>
    </source>
</evidence>
<dbReference type="PANTHER" id="PTHR11439:SF467">
    <property type="entry name" value="INTEGRASE CATALYTIC DOMAIN-CONTAINING PROTEIN"/>
    <property type="match status" value="1"/>
</dbReference>
<dbReference type="PANTHER" id="PTHR11439">
    <property type="entry name" value="GAG-POL-RELATED RETROTRANSPOSON"/>
    <property type="match status" value="1"/>
</dbReference>
<evidence type="ECO:0008006" key="2">
    <source>
        <dbReference type="Google" id="ProtNLM"/>
    </source>
</evidence>
<dbReference type="EMBL" id="AM434934">
    <property type="protein sequence ID" value="CAN64893.1"/>
    <property type="molecule type" value="Genomic_DNA"/>
</dbReference>
<organism evidence="1">
    <name type="scientific">Vitis vinifera</name>
    <name type="common">Grape</name>
    <dbReference type="NCBI Taxonomy" id="29760"/>
    <lineage>
        <taxon>Eukaryota</taxon>
        <taxon>Viridiplantae</taxon>
        <taxon>Streptophyta</taxon>
        <taxon>Embryophyta</taxon>
        <taxon>Tracheophyta</taxon>
        <taxon>Spermatophyta</taxon>
        <taxon>Magnoliopsida</taxon>
        <taxon>eudicotyledons</taxon>
        <taxon>Gunneridae</taxon>
        <taxon>Pentapetalae</taxon>
        <taxon>rosids</taxon>
        <taxon>Vitales</taxon>
        <taxon>Vitaceae</taxon>
        <taxon>Viteae</taxon>
        <taxon>Vitis</taxon>
    </lineage>
</organism>
<proteinExistence type="predicted"/>
<reference evidence="1" key="1">
    <citation type="journal article" date="2007" name="PLoS ONE">
        <title>The first genome sequence of an elite grapevine cultivar (Pinot noir Vitis vinifera L.): coping with a highly heterozygous genome.</title>
        <authorList>
            <person name="Velasco R."/>
            <person name="Zharkikh A."/>
            <person name="Troggio M."/>
            <person name="Cartwright D.A."/>
            <person name="Cestaro A."/>
            <person name="Pruss D."/>
            <person name="Pindo M."/>
            <person name="FitzGerald L.M."/>
            <person name="Vezzulli S."/>
            <person name="Reid J."/>
            <person name="Malacarne G."/>
            <person name="Iliev D."/>
            <person name="Coppola G."/>
            <person name="Wardell B."/>
            <person name="Micheletti D."/>
            <person name="Macalma T."/>
            <person name="Facci M."/>
            <person name="Mitchell J.T."/>
            <person name="Perazzolli M."/>
            <person name="Eldredge G."/>
            <person name="Gatto P."/>
            <person name="Oyzerski R."/>
            <person name="Moretto M."/>
            <person name="Gutin N."/>
            <person name="Stefanini M."/>
            <person name="Chen Y."/>
            <person name="Segala C."/>
            <person name="Davenport C."/>
            <person name="Dematte L."/>
            <person name="Mraz A."/>
            <person name="Battilana J."/>
            <person name="Stormo K."/>
            <person name="Costa F."/>
            <person name="Tao Q."/>
            <person name="Si-Ammour A."/>
            <person name="Harkins T."/>
            <person name="Lackey A."/>
            <person name="Perbost C."/>
            <person name="Taillon B."/>
            <person name="Stella A."/>
            <person name="Solovyev V."/>
            <person name="Fawcett J.A."/>
            <person name="Sterck L."/>
            <person name="Vandepoele K."/>
            <person name="Grando S.M."/>
            <person name="Toppo S."/>
            <person name="Moser C."/>
            <person name="Lanchbury J."/>
            <person name="Bogden R."/>
            <person name="Skolnick M."/>
            <person name="Sgaramella V."/>
            <person name="Bhatnagar S.K."/>
            <person name="Fontana P."/>
            <person name="Gutin A."/>
            <person name="Van de Peer Y."/>
            <person name="Salamini F."/>
            <person name="Viola R."/>
        </authorList>
    </citation>
    <scope>NUCLEOTIDE SEQUENCE</scope>
</reference>
<gene>
    <name evidence="1" type="ORF">VITISV_038863</name>
</gene>
<accession>A5ATG5</accession>
<sequence>MGLEDLIVRLRIKEDNGIFDKKSRKFPIESKENLVEHKTGQRYKASFKKSMENAPCATNKASKLRIVVPKDMTSDNYTWKEIILLNLGCMDIDYAIRKDKPTITDTSITTEKALYEEWERSNHLSVMFIKTKILLALLKAIDEQFVTSIKALANTSIMKFSTLRFTDIPTKVVPKMQFELWKDWKLSLRHIRVWGYPSENMGDATYVISIKIHRDIFRGFLGLSQETDINKVCTIPDIAFAIGMLGRYQSDLGIKHWKDAKKVMRYLQGSKDYMFICRRVDNLEVIGYSNSDYVGCIDSRKSTLRYDFMLAGGVVS</sequence>
<dbReference type="AlphaFoldDB" id="A5ATG5"/>